<feature type="region of interest" description="Disordered" evidence="1">
    <location>
        <begin position="216"/>
        <end position="249"/>
    </location>
</feature>
<feature type="region of interest" description="Disordered" evidence="1">
    <location>
        <begin position="1"/>
        <end position="53"/>
    </location>
</feature>
<dbReference type="GeneID" id="89969199"/>
<dbReference type="InterPro" id="IPR019446">
    <property type="entry name" value="BMT5-like"/>
</dbReference>
<evidence type="ECO:0000313" key="3">
    <source>
        <dbReference type="EMBL" id="KAK5065141.1"/>
    </source>
</evidence>
<dbReference type="Pfam" id="PF10354">
    <property type="entry name" value="BMT5-like"/>
    <property type="match status" value="1"/>
</dbReference>
<dbReference type="PANTHER" id="PTHR11538">
    <property type="entry name" value="PHENYLALANYL-TRNA SYNTHETASE"/>
    <property type="match status" value="1"/>
</dbReference>
<dbReference type="EMBL" id="JAVRRD010000001">
    <property type="protein sequence ID" value="KAK5065141.1"/>
    <property type="molecule type" value="Genomic_DNA"/>
</dbReference>
<gene>
    <name evidence="3" type="ORF">LTR84_000977</name>
</gene>
<feature type="compositionally biased region" description="Basic residues" evidence="1">
    <location>
        <begin position="342"/>
        <end position="351"/>
    </location>
</feature>
<dbReference type="GO" id="GO:0070475">
    <property type="term" value="P:rRNA base methylation"/>
    <property type="evidence" value="ECO:0007669"/>
    <property type="project" value="InterPro"/>
</dbReference>
<name>A0AAV9NSJ9_9EURO</name>
<reference evidence="3 4" key="1">
    <citation type="submission" date="2023-08" db="EMBL/GenBank/DDBJ databases">
        <title>Black Yeasts Isolated from many extreme environments.</title>
        <authorList>
            <person name="Coleine C."/>
            <person name="Stajich J.E."/>
            <person name="Selbmann L."/>
        </authorList>
    </citation>
    <scope>NUCLEOTIDE SEQUENCE [LARGE SCALE GENOMIC DNA]</scope>
    <source>
        <strain evidence="3 4">CCFEE 5792</strain>
    </source>
</reference>
<organism evidence="3 4">
    <name type="scientific">Exophiala bonariae</name>
    <dbReference type="NCBI Taxonomy" id="1690606"/>
    <lineage>
        <taxon>Eukaryota</taxon>
        <taxon>Fungi</taxon>
        <taxon>Dikarya</taxon>
        <taxon>Ascomycota</taxon>
        <taxon>Pezizomycotina</taxon>
        <taxon>Eurotiomycetes</taxon>
        <taxon>Chaetothyriomycetidae</taxon>
        <taxon>Chaetothyriales</taxon>
        <taxon>Herpotrichiellaceae</taxon>
        <taxon>Exophiala</taxon>
    </lineage>
</organism>
<dbReference type="GO" id="GO:0005737">
    <property type="term" value="C:cytoplasm"/>
    <property type="evidence" value="ECO:0007669"/>
    <property type="project" value="TreeGrafter"/>
</dbReference>
<dbReference type="AlphaFoldDB" id="A0AAV9NSJ9"/>
<dbReference type="RefSeq" id="XP_064712465.1">
    <property type="nucleotide sequence ID" value="XM_064844605.1"/>
</dbReference>
<dbReference type="PANTHER" id="PTHR11538:SF26">
    <property type="entry name" value="FERREDOXIN-FOLD ANTICODON-BINDING DOMAIN-CONTAINING PROTEIN 1"/>
    <property type="match status" value="1"/>
</dbReference>
<evidence type="ECO:0000259" key="2">
    <source>
        <dbReference type="Pfam" id="PF10354"/>
    </source>
</evidence>
<feature type="region of interest" description="Disordered" evidence="1">
    <location>
        <begin position="114"/>
        <end position="143"/>
    </location>
</feature>
<sequence length="359" mass="40165">MGKVKRQARKHSNHHDNPANGRGVVVRRQFSQKQAAPAKSSPSVKSKGPPARPKIPFTKYDSILLLGEGDFSFTLALKLHHKFHHITSTCFDSKEALHRKYPDVAKTISQIAPDNSQIDGDTHDPPNTEPEWKGFSPSPPSSAATAKKIHMLYGIDATKLLSTHRKVLRLSGPFSKIVFNFPHVGGLSTDVNRQVRHNQELLVGFFKAAKDLLSSPSKPARVTSQSDAYESDDEYASDNVNQPSHSDPGAVNGQILVTIFEGEPYTLWNVRDLARHSGLKVIESFKFPWSAYPGYQHARTIGDITTGKDRSEDDKRKGAWRGEEREARCYVLENKEAITSPAHRRASRRKRKEEEDISD</sequence>
<feature type="compositionally biased region" description="Low complexity" evidence="1">
    <location>
        <begin position="33"/>
        <end position="49"/>
    </location>
</feature>
<keyword evidence="4" id="KW-1185">Reference proteome</keyword>
<comment type="caution">
    <text evidence="3">The sequence shown here is derived from an EMBL/GenBank/DDBJ whole genome shotgun (WGS) entry which is preliminary data.</text>
</comment>
<feature type="domain" description="25S rRNA (uridine-N(3))-methyltransferase BMT5-like" evidence="2">
    <location>
        <begin position="64"/>
        <end position="299"/>
    </location>
</feature>
<proteinExistence type="predicted"/>
<protein>
    <recommendedName>
        <fullName evidence="2">25S rRNA (uridine-N(3))-methyltransferase BMT5-like domain-containing protein</fullName>
    </recommendedName>
</protein>
<accession>A0AAV9NSJ9</accession>
<feature type="region of interest" description="Disordered" evidence="1">
    <location>
        <begin position="340"/>
        <end position="359"/>
    </location>
</feature>
<feature type="compositionally biased region" description="Basic and acidic residues" evidence="1">
    <location>
        <begin position="120"/>
        <end position="132"/>
    </location>
</feature>
<dbReference type="Proteomes" id="UP001358417">
    <property type="component" value="Unassembled WGS sequence"/>
</dbReference>
<evidence type="ECO:0000313" key="4">
    <source>
        <dbReference type="Proteomes" id="UP001358417"/>
    </source>
</evidence>
<feature type="compositionally biased region" description="Basic residues" evidence="1">
    <location>
        <begin position="1"/>
        <end position="13"/>
    </location>
</feature>
<dbReference type="GO" id="GO:0070042">
    <property type="term" value="F:rRNA (uridine-N3-)-methyltransferase activity"/>
    <property type="evidence" value="ECO:0007669"/>
    <property type="project" value="InterPro"/>
</dbReference>
<feature type="compositionally biased region" description="Polar residues" evidence="1">
    <location>
        <begin position="216"/>
        <end position="228"/>
    </location>
</feature>
<evidence type="ECO:0000256" key="1">
    <source>
        <dbReference type="SAM" id="MobiDB-lite"/>
    </source>
</evidence>